<keyword evidence="2" id="KW-1185">Reference proteome</keyword>
<accession>A0A2J7ZUA4</accession>
<gene>
    <name evidence="1" type="ORF">TSOC_010060</name>
</gene>
<proteinExistence type="predicted"/>
<reference evidence="1 2" key="1">
    <citation type="journal article" date="2017" name="Mol. Biol. Evol.">
        <title>The 4-celled Tetrabaena socialis nuclear genome reveals the essential components for genetic control of cell number at the origin of multicellularity in the volvocine lineage.</title>
        <authorList>
            <person name="Featherston J."/>
            <person name="Arakaki Y."/>
            <person name="Hanschen E.R."/>
            <person name="Ferris P.J."/>
            <person name="Michod R.E."/>
            <person name="Olson B.J.S.C."/>
            <person name="Nozaki H."/>
            <person name="Durand P.M."/>
        </authorList>
    </citation>
    <scope>NUCLEOTIDE SEQUENCE [LARGE SCALE GENOMIC DNA]</scope>
    <source>
        <strain evidence="1 2">NIES-571</strain>
    </source>
</reference>
<organism evidence="1 2">
    <name type="scientific">Tetrabaena socialis</name>
    <dbReference type="NCBI Taxonomy" id="47790"/>
    <lineage>
        <taxon>Eukaryota</taxon>
        <taxon>Viridiplantae</taxon>
        <taxon>Chlorophyta</taxon>
        <taxon>core chlorophytes</taxon>
        <taxon>Chlorophyceae</taxon>
        <taxon>CS clade</taxon>
        <taxon>Chlamydomonadales</taxon>
        <taxon>Tetrabaenaceae</taxon>
        <taxon>Tetrabaena</taxon>
    </lineage>
</organism>
<protein>
    <submittedName>
        <fullName evidence="1">Uncharacterized protein</fullName>
    </submittedName>
</protein>
<dbReference type="EMBL" id="PGGS01000455">
    <property type="protein sequence ID" value="PNH03844.1"/>
    <property type="molecule type" value="Genomic_DNA"/>
</dbReference>
<comment type="caution">
    <text evidence="1">The sequence shown here is derived from an EMBL/GenBank/DDBJ whole genome shotgun (WGS) entry which is preliminary data.</text>
</comment>
<name>A0A2J7ZUA4_9CHLO</name>
<dbReference type="OrthoDB" id="10252009at2759"/>
<evidence type="ECO:0000313" key="1">
    <source>
        <dbReference type="EMBL" id="PNH03844.1"/>
    </source>
</evidence>
<dbReference type="AlphaFoldDB" id="A0A2J7ZUA4"/>
<sequence>MGGGGVYAARPYISPNPGFLLQLRSWERSGMDFGAWKGWSRERYLEALEECGGAQACCFELVMADSGVSLAALATGPRLPQACGPEPAPPAAVKRRPMPVKLQHRNCCIS</sequence>
<evidence type="ECO:0000313" key="2">
    <source>
        <dbReference type="Proteomes" id="UP000236333"/>
    </source>
</evidence>
<dbReference type="Proteomes" id="UP000236333">
    <property type="component" value="Unassembled WGS sequence"/>
</dbReference>